<dbReference type="AlphaFoldDB" id="A0A835UZ80"/>
<evidence type="ECO:0000313" key="5">
    <source>
        <dbReference type="Proteomes" id="UP000639772"/>
    </source>
</evidence>
<name>A0A835UZ80_VANPL</name>
<evidence type="ECO:0000313" key="4">
    <source>
        <dbReference type="Proteomes" id="UP000636800"/>
    </source>
</evidence>
<organism evidence="2 4">
    <name type="scientific">Vanilla planifolia</name>
    <name type="common">Vanilla</name>
    <dbReference type="NCBI Taxonomy" id="51239"/>
    <lineage>
        <taxon>Eukaryota</taxon>
        <taxon>Viridiplantae</taxon>
        <taxon>Streptophyta</taxon>
        <taxon>Embryophyta</taxon>
        <taxon>Tracheophyta</taxon>
        <taxon>Spermatophyta</taxon>
        <taxon>Magnoliopsida</taxon>
        <taxon>Liliopsida</taxon>
        <taxon>Asparagales</taxon>
        <taxon>Orchidaceae</taxon>
        <taxon>Vanilloideae</taxon>
        <taxon>Vanilleae</taxon>
        <taxon>Vanilla</taxon>
    </lineage>
</organism>
<protein>
    <submittedName>
        <fullName evidence="2">Uncharacterized protein</fullName>
    </submittedName>
</protein>
<comment type="caution">
    <text evidence="2">The sequence shown here is derived from an EMBL/GenBank/DDBJ whole genome shotgun (WGS) entry which is preliminary data.</text>
</comment>
<keyword evidence="4" id="KW-1185">Reference proteome</keyword>
<proteinExistence type="predicted"/>
<feature type="compositionally biased region" description="Basic and acidic residues" evidence="1">
    <location>
        <begin position="12"/>
        <end position="31"/>
    </location>
</feature>
<reference evidence="4 5" key="1">
    <citation type="journal article" date="2020" name="Nat. Food">
        <title>A phased Vanilla planifolia genome enables genetic improvement of flavour and production.</title>
        <authorList>
            <person name="Hasing T."/>
            <person name="Tang H."/>
            <person name="Brym M."/>
            <person name="Khazi F."/>
            <person name="Huang T."/>
            <person name="Chambers A.H."/>
        </authorList>
    </citation>
    <scope>NUCLEOTIDE SEQUENCE [LARGE SCALE GENOMIC DNA]</scope>
    <source>
        <tissue evidence="2">Leaf</tissue>
    </source>
</reference>
<gene>
    <name evidence="3" type="ORF">HPP92_013640</name>
    <name evidence="2" type="ORF">HPP92_014077</name>
</gene>
<evidence type="ECO:0000313" key="3">
    <source>
        <dbReference type="EMBL" id="KAG0478921.1"/>
    </source>
</evidence>
<dbReference type="Proteomes" id="UP000639772">
    <property type="component" value="Chromosome 6"/>
</dbReference>
<dbReference type="Proteomes" id="UP000636800">
    <property type="component" value="Chromosome 6"/>
</dbReference>
<evidence type="ECO:0000313" key="2">
    <source>
        <dbReference type="EMBL" id="KAG0477236.1"/>
    </source>
</evidence>
<dbReference type="EMBL" id="JADCNL010000006">
    <property type="protein sequence ID" value="KAG0477236.1"/>
    <property type="molecule type" value="Genomic_DNA"/>
</dbReference>
<feature type="region of interest" description="Disordered" evidence="1">
    <location>
        <begin position="1"/>
        <end position="31"/>
    </location>
</feature>
<sequence length="92" mass="10538">MSTTRKQSVAFDQRHLSRWPDRNGRESSVKPDMRQIQCRWLSQRKISSDKACKTVVGDDCDLQRWAKSAGYERCCAVSVRSTGYEVGIIRGI</sequence>
<accession>A0A835UZ80</accession>
<evidence type="ECO:0000256" key="1">
    <source>
        <dbReference type="SAM" id="MobiDB-lite"/>
    </source>
</evidence>
<dbReference type="EMBL" id="JADCNM010000006">
    <property type="protein sequence ID" value="KAG0478921.1"/>
    <property type="molecule type" value="Genomic_DNA"/>
</dbReference>